<dbReference type="PROSITE" id="PS51900">
    <property type="entry name" value="CB"/>
    <property type="match status" value="1"/>
</dbReference>
<dbReference type="GO" id="GO:0006310">
    <property type="term" value="P:DNA recombination"/>
    <property type="evidence" value="ECO:0007669"/>
    <property type="project" value="UniProtKB-KW"/>
</dbReference>
<name>A0A3P3EUG7_9HYPH</name>
<dbReference type="InterPro" id="IPR044068">
    <property type="entry name" value="CB"/>
</dbReference>
<dbReference type="InterPro" id="IPR050090">
    <property type="entry name" value="Tyrosine_recombinase_XerCD"/>
</dbReference>
<comment type="similarity">
    <text evidence="1">Belongs to the 'phage' integrase family.</text>
</comment>
<protein>
    <submittedName>
        <fullName evidence="8">Site-specific integrase</fullName>
    </submittedName>
</protein>
<dbReference type="Gene3D" id="1.10.150.130">
    <property type="match status" value="1"/>
</dbReference>
<dbReference type="GO" id="GO:0003677">
    <property type="term" value="F:DNA binding"/>
    <property type="evidence" value="ECO:0007669"/>
    <property type="project" value="UniProtKB-UniRule"/>
</dbReference>
<evidence type="ECO:0000256" key="2">
    <source>
        <dbReference type="ARBA" id="ARBA00022908"/>
    </source>
</evidence>
<dbReference type="GO" id="GO:0015074">
    <property type="term" value="P:DNA integration"/>
    <property type="evidence" value="ECO:0007669"/>
    <property type="project" value="UniProtKB-KW"/>
</dbReference>
<dbReference type="OrthoDB" id="9785687at2"/>
<dbReference type="AlphaFoldDB" id="A0A3P3EUG7"/>
<gene>
    <name evidence="8" type="ORF">EH240_33520</name>
</gene>
<feature type="domain" description="Tyr recombinase" evidence="6">
    <location>
        <begin position="176"/>
        <end position="385"/>
    </location>
</feature>
<evidence type="ECO:0000313" key="9">
    <source>
        <dbReference type="Proteomes" id="UP000273786"/>
    </source>
</evidence>
<dbReference type="EMBL" id="RQXT01000073">
    <property type="protein sequence ID" value="RRH90050.1"/>
    <property type="molecule type" value="Genomic_DNA"/>
</dbReference>
<proteinExistence type="inferred from homology"/>
<keyword evidence="3 5" id="KW-0238">DNA-binding</keyword>
<keyword evidence="2" id="KW-0229">DNA integration</keyword>
<dbReference type="CDD" id="cd01189">
    <property type="entry name" value="INT_ICEBs1_C_like"/>
    <property type="match status" value="1"/>
</dbReference>
<dbReference type="Pfam" id="PF00589">
    <property type="entry name" value="Phage_integrase"/>
    <property type="match status" value="1"/>
</dbReference>
<evidence type="ECO:0000259" key="6">
    <source>
        <dbReference type="PROSITE" id="PS51898"/>
    </source>
</evidence>
<sequence length="393" mass="42898">MSIRERTWETKGVQKTAWIVDYYAQTGKRHIKTFSKKKDALAFEAKARIEVNGKVHVADSATVTVAEAAKYWLASCAELERSTVAQYTQHVNLHVVPFIGKKKLNEITIPAVRTFLDNLAANGRSAAMVRAVRVSLGALLSDAQERGLVVQNAVKDLGRKKGKAQAAARHKEQVQVGVDIPMPAEVRAMLAAANGKPRVFLMTAILTGMRASELRGLRWTDLDLDKATVTIRQRADAYHEIGSPKSSKGRRTIPLPADLVKALKEWQKDCPAGALGLVFPSGTGKIEFYANITKRWFYPAQLAAGVTIDTGGKDAKGNPILEPKYSGLHALRHFYASWLINRPEDGGLGLPPKIVQDRMGHSSIQVTLDTYSHLFPKGDDAGAMDNAAAALLV</sequence>
<evidence type="ECO:0000256" key="5">
    <source>
        <dbReference type="PROSITE-ProRule" id="PRU01248"/>
    </source>
</evidence>
<dbReference type="PANTHER" id="PTHR30349">
    <property type="entry name" value="PHAGE INTEGRASE-RELATED"/>
    <property type="match status" value="1"/>
</dbReference>
<dbReference type="InterPro" id="IPR013762">
    <property type="entry name" value="Integrase-like_cat_sf"/>
</dbReference>
<evidence type="ECO:0000313" key="8">
    <source>
        <dbReference type="EMBL" id="RRH90050.1"/>
    </source>
</evidence>
<dbReference type="InterPro" id="IPR011010">
    <property type="entry name" value="DNA_brk_join_enz"/>
</dbReference>
<evidence type="ECO:0000256" key="1">
    <source>
        <dbReference type="ARBA" id="ARBA00008857"/>
    </source>
</evidence>
<feature type="domain" description="Core-binding (CB)" evidence="7">
    <location>
        <begin position="63"/>
        <end position="144"/>
    </location>
</feature>
<dbReference type="RefSeq" id="WP_125006577.1">
    <property type="nucleotide sequence ID" value="NZ_RQXT01000073.1"/>
</dbReference>
<dbReference type="Gene3D" id="1.10.443.10">
    <property type="entry name" value="Intergrase catalytic core"/>
    <property type="match status" value="1"/>
</dbReference>
<dbReference type="PROSITE" id="PS51898">
    <property type="entry name" value="TYR_RECOMBINASE"/>
    <property type="match status" value="1"/>
</dbReference>
<dbReference type="InterPro" id="IPR010998">
    <property type="entry name" value="Integrase_recombinase_N"/>
</dbReference>
<dbReference type="Proteomes" id="UP000273786">
    <property type="component" value="Unassembled WGS sequence"/>
</dbReference>
<evidence type="ECO:0000259" key="7">
    <source>
        <dbReference type="PROSITE" id="PS51900"/>
    </source>
</evidence>
<reference evidence="8 9" key="1">
    <citation type="submission" date="2018-11" db="EMBL/GenBank/DDBJ databases">
        <title>the genome of Mesorhizobium tamadayense DSM 28320.</title>
        <authorList>
            <person name="Gao J."/>
        </authorList>
    </citation>
    <scope>NUCLEOTIDE SEQUENCE [LARGE SCALE GENOMIC DNA]</scope>
    <source>
        <strain evidence="8 9">DSM 28320</strain>
    </source>
</reference>
<accession>A0A3P3EUG7</accession>
<dbReference type="PANTHER" id="PTHR30349:SF64">
    <property type="entry name" value="PROPHAGE INTEGRASE INTD-RELATED"/>
    <property type="match status" value="1"/>
</dbReference>
<evidence type="ECO:0000256" key="3">
    <source>
        <dbReference type="ARBA" id="ARBA00023125"/>
    </source>
</evidence>
<organism evidence="8 9">
    <name type="scientific">Mesorhizobium tamadayense</name>
    <dbReference type="NCBI Taxonomy" id="425306"/>
    <lineage>
        <taxon>Bacteria</taxon>
        <taxon>Pseudomonadati</taxon>
        <taxon>Pseudomonadota</taxon>
        <taxon>Alphaproteobacteria</taxon>
        <taxon>Hyphomicrobiales</taxon>
        <taxon>Phyllobacteriaceae</taxon>
        <taxon>Mesorhizobium</taxon>
    </lineage>
</organism>
<dbReference type="InterPro" id="IPR002104">
    <property type="entry name" value="Integrase_catalytic"/>
</dbReference>
<comment type="caution">
    <text evidence="8">The sequence shown here is derived from an EMBL/GenBank/DDBJ whole genome shotgun (WGS) entry which is preliminary data.</text>
</comment>
<evidence type="ECO:0000256" key="4">
    <source>
        <dbReference type="ARBA" id="ARBA00023172"/>
    </source>
</evidence>
<keyword evidence="9" id="KW-1185">Reference proteome</keyword>
<dbReference type="Pfam" id="PF14659">
    <property type="entry name" value="Phage_int_SAM_3"/>
    <property type="match status" value="1"/>
</dbReference>
<dbReference type="InterPro" id="IPR004107">
    <property type="entry name" value="Integrase_SAM-like_N"/>
</dbReference>
<keyword evidence="4" id="KW-0233">DNA recombination</keyword>
<dbReference type="SUPFAM" id="SSF56349">
    <property type="entry name" value="DNA breaking-rejoining enzymes"/>
    <property type="match status" value="1"/>
</dbReference>